<dbReference type="PANTHER" id="PTHR12526">
    <property type="entry name" value="GLYCOSYLTRANSFERASE"/>
    <property type="match status" value="1"/>
</dbReference>
<evidence type="ECO:0000259" key="1">
    <source>
        <dbReference type="Pfam" id="PF13579"/>
    </source>
</evidence>
<dbReference type="Pfam" id="PF13692">
    <property type="entry name" value="Glyco_trans_1_4"/>
    <property type="match status" value="1"/>
</dbReference>
<organism evidence="2">
    <name type="scientific">freshwater metagenome</name>
    <dbReference type="NCBI Taxonomy" id="449393"/>
    <lineage>
        <taxon>unclassified sequences</taxon>
        <taxon>metagenomes</taxon>
        <taxon>ecological metagenomes</taxon>
    </lineage>
</organism>
<dbReference type="EMBL" id="JNSL01000010">
    <property type="protein sequence ID" value="KGA21260.1"/>
    <property type="molecule type" value="Genomic_DNA"/>
</dbReference>
<dbReference type="Gene3D" id="3.40.50.2000">
    <property type="entry name" value="Glycogen Phosphorylase B"/>
    <property type="match status" value="2"/>
</dbReference>
<proteinExistence type="predicted"/>
<dbReference type="SUPFAM" id="SSF53756">
    <property type="entry name" value="UDP-Glycosyltransferase/glycogen phosphorylase"/>
    <property type="match status" value="1"/>
</dbReference>
<evidence type="ECO:0000313" key="2">
    <source>
        <dbReference type="EMBL" id="KGA21260.1"/>
    </source>
</evidence>
<feature type="domain" description="Glycosyltransferase subfamily 4-like N-terminal" evidence="1">
    <location>
        <begin position="27"/>
        <end position="177"/>
    </location>
</feature>
<protein>
    <recommendedName>
        <fullName evidence="1">Glycosyltransferase subfamily 4-like N-terminal domain-containing protein</fullName>
    </recommendedName>
</protein>
<comment type="caution">
    <text evidence="2">The sequence shown here is derived from an EMBL/GenBank/DDBJ whole genome shotgun (WGS) entry which is preliminary data.</text>
</comment>
<accession>A0A094QAK0</accession>
<name>A0A094QAK0_9ZZZZ</name>
<dbReference type="PANTHER" id="PTHR12526:SF630">
    <property type="entry name" value="GLYCOSYLTRANSFERASE"/>
    <property type="match status" value="1"/>
</dbReference>
<reference evidence="2" key="1">
    <citation type="submission" date="2014-06" db="EMBL/GenBank/DDBJ databases">
        <title>Key roles for freshwater Actinobacteria revealed by deep metagenomic sequencing.</title>
        <authorList>
            <person name="Ghai R."/>
            <person name="Mizuno C.M."/>
            <person name="Picazo A."/>
            <person name="Camacho A."/>
            <person name="Rodriguez-Valera F."/>
        </authorList>
    </citation>
    <scope>NUCLEOTIDE SEQUENCE</scope>
</reference>
<dbReference type="AlphaFoldDB" id="A0A094QAK0"/>
<gene>
    <name evidence="2" type="ORF">GM51_2990</name>
</gene>
<dbReference type="Pfam" id="PF13579">
    <property type="entry name" value="Glyco_trans_4_4"/>
    <property type="match status" value="1"/>
</dbReference>
<dbReference type="InterPro" id="IPR028098">
    <property type="entry name" value="Glyco_trans_4-like_N"/>
</dbReference>
<sequence>MRILFVHEVSYRKKVIFEMHEFPELLSLRGHEVTFLEFDEGRKFWQAKQAPQREMISGIVHPEAKIDLVRPFQLGVPGLDRLLATLTVLPTLDRLLKKGNFDAVVLYAVPTYSLQTIWLAKKHKVPVVFRALDVSHKIRSSFLAPIIKWVEKRIYKKTDLLSANNPAMANYCDGLSERTGQTVVHFPPLDLSHFQDSSRDLALRSALGIAEGDQVIVYMGSFFYFSGLVDALEEFAEISKSTPNLKLLLVGGGEQDSELRKRVSDLGLAGKVIFTGFVSYEDLPRFLKVANVAVNTLEPTLVANVAFPNKVLQYMAAGLPVVSTKLDGLAQTFGERAGITWASDSRGVIRAASKLSQQTDAELRTIGEQQLGAVSELFSIKSALDKFEETLASLSIGGSK</sequence>